<proteinExistence type="predicted"/>
<dbReference type="RefSeq" id="WP_252797734.1">
    <property type="nucleotide sequence ID" value="NZ_CP097118.1"/>
</dbReference>
<dbReference type="Pfam" id="PF12686">
    <property type="entry name" value="DUF3800"/>
    <property type="match status" value="1"/>
</dbReference>
<accession>A0ABY5BTI9</accession>
<name>A0ABY5BTI9_9LACO</name>
<keyword evidence="2" id="KW-1185">Reference proteome</keyword>
<gene>
    <name evidence="1" type="ORF">M3M39_02955</name>
</gene>
<organism evidence="1 2">
    <name type="scientific">Fructilactobacillus hinvesii</name>
    <dbReference type="NCBI Taxonomy" id="2940300"/>
    <lineage>
        <taxon>Bacteria</taxon>
        <taxon>Bacillati</taxon>
        <taxon>Bacillota</taxon>
        <taxon>Bacilli</taxon>
        <taxon>Lactobacillales</taxon>
        <taxon>Lactobacillaceae</taxon>
        <taxon>Fructilactobacillus</taxon>
    </lineage>
</organism>
<sequence>MDNFNFFVDESTFDSFFTVGGLIVNKNEKKIIIDEFNAIKRDLWPKESKREIKRRIIHLVDVKIAHYHNNQQYFNTVHKYPYYKNVFFPNSTYKTLFRKISKLINEHETKLICSSISAQNMKHEYSMKYADWYVIAFQKLLDNYLHFLVKNNATGSIIVEDNTSRDKIMKEFYGFKFLDQSKFSNRVVNKHIKELFFIPKDNSSSPLLQIADVVVGATVKQFSETHSYPERQLYSKFQDKFYDGNLNRVDVFGNTFIEY</sequence>
<dbReference type="Proteomes" id="UP001057025">
    <property type="component" value="Chromosome"/>
</dbReference>
<evidence type="ECO:0000313" key="1">
    <source>
        <dbReference type="EMBL" id="USS88448.1"/>
    </source>
</evidence>
<protein>
    <submittedName>
        <fullName evidence="1">DUF3800 domain-containing protein</fullName>
    </submittedName>
</protein>
<reference evidence="1" key="1">
    <citation type="submission" date="2022-05" db="EMBL/GenBank/DDBJ databases">
        <authorList>
            <person name="Oliphant S.A."/>
            <person name="Watson-Haigh N.S."/>
            <person name="Sumby K.M."/>
            <person name="Gardner J.M."/>
            <person name="Jiranek V."/>
        </authorList>
    </citation>
    <scope>NUCLEOTIDE SEQUENCE</scope>
    <source>
        <strain evidence="1">KI11_C11</strain>
    </source>
</reference>
<dbReference type="EMBL" id="CP097118">
    <property type="protein sequence ID" value="USS88448.1"/>
    <property type="molecule type" value="Genomic_DNA"/>
</dbReference>
<dbReference type="InterPro" id="IPR024524">
    <property type="entry name" value="DUF3800"/>
</dbReference>
<evidence type="ECO:0000313" key="2">
    <source>
        <dbReference type="Proteomes" id="UP001057025"/>
    </source>
</evidence>